<dbReference type="EMBL" id="CM039172">
    <property type="protein sequence ID" value="KAH9782437.1"/>
    <property type="molecule type" value="Genomic_DNA"/>
</dbReference>
<name>A0ACB8MA35_CITSI</name>
<dbReference type="Proteomes" id="UP000829398">
    <property type="component" value="Chromosome 3"/>
</dbReference>
<evidence type="ECO:0000313" key="1">
    <source>
        <dbReference type="EMBL" id="KAH9782437.1"/>
    </source>
</evidence>
<protein>
    <submittedName>
        <fullName evidence="1">MLO-like protein 1</fullName>
    </submittedName>
</protein>
<sequence length="292" mass="32511">MPEHLSRKWLPCDPEKDDKDTKTAAHFQAFFSAFSAHHGTGRRLLADAASEAEGNCPKGKVPLLSTTALHHLHIFIFVLAVAHVTFCALTILFGGAKLLLAVGTKLEHIITQLAHEVAEKHVAIEGDLYVKPSDDHFWFRKPRLVLVLIHIILFQNSFEIAVFLWICVQYKFHSCIMGPYGYIIPRLIIGLFVQFFCSYSTLPLYAIVTQMGSSFKKSIFDEHIQEGLVGWAKQAKKNMGLRKAAAKGSNQVVHKDDSSASIQMTNVQSEQNSAEDQDGNNASEIVPDTAHK</sequence>
<evidence type="ECO:0000313" key="2">
    <source>
        <dbReference type="Proteomes" id="UP000829398"/>
    </source>
</evidence>
<comment type="caution">
    <text evidence="1">The sequence shown here is derived from an EMBL/GenBank/DDBJ whole genome shotgun (WGS) entry which is preliminary data.</text>
</comment>
<accession>A0ACB8MA35</accession>
<keyword evidence="2" id="KW-1185">Reference proteome</keyword>
<proteinExistence type="predicted"/>
<organism evidence="1 2">
    <name type="scientific">Citrus sinensis</name>
    <name type="common">Sweet orange</name>
    <name type="synonym">Citrus aurantium var. sinensis</name>
    <dbReference type="NCBI Taxonomy" id="2711"/>
    <lineage>
        <taxon>Eukaryota</taxon>
        <taxon>Viridiplantae</taxon>
        <taxon>Streptophyta</taxon>
        <taxon>Embryophyta</taxon>
        <taxon>Tracheophyta</taxon>
        <taxon>Spermatophyta</taxon>
        <taxon>Magnoliopsida</taxon>
        <taxon>eudicotyledons</taxon>
        <taxon>Gunneridae</taxon>
        <taxon>Pentapetalae</taxon>
        <taxon>rosids</taxon>
        <taxon>malvids</taxon>
        <taxon>Sapindales</taxon>
        <taxon>Rutaceae</taxon>
        <taxon>Aurantioideae</taxon>
        <taxon>Citrus</taxon>
    </lineage>
</organism>
<reference evidence="2" key="1">
    <citation type="journal article" date="2023" name="Hortic. Res.">
        <title>A chromosome-level phased genome enabling allele-level studies in sweet orange: a case study on citrus Huanglongbing tolerance.</title>
        <authorList>
            <person name="Wu B."/>
            <person name="Yu Q."/>
            <person name="Deng Z."/>
            <person name="Duan Y."/>
            <person name="Luo F."/>
            <person name="Gmitter F. Jr."/>
        </authorList>
    </citation>
    <scope>NUCLEOTIDE SEQUENCE [LARGE SCALE GENOMIC DNA]</scope>
    <source>
        <strain evidence="2">cv. Valencia</strain>
    </source>
</reference>
<gene>
    <name evidence="1" type="ORF">KPL71_008883</name>
</gene>